<evidence type="ECO:0000256" key="2">
    <source>
        <dbReference type="ARBA" id="ARBA00022448"/>
    </source>
</evidence>
<evidence type="ECO:0000256" key="11">
    <source>
        <dbReference type="ARBA" id="ARBA00023303"/>
    </source>
</evidence>
<dbReference type="PRINTS" id="PR00169">
    <property type="entry name" value="KCHANNEL"/>
</dbReference>
<dbReference type="SUPFAM" id="SSF81324">
    <property type="entry name" value="Voltage-gated potassium channels"/>
    <property type="match status" value="1"/>
</dbReference>
<evidence type="ECO:0000256" key="5">
    <source>
        <dbReference type="ARBA" id="ARBA00022826"/>
    </source>
</evidence>
<evidence type="ECO:0000256" key="6">
    <source>
        <dbReference type="ARBA" id="ARBA00022882"/>
    </source>
</evidence>
<dbReference type="Gene3D" id="1.10.287.70">
    <property type="match status" value="1"/>
</dbReference>
<evidence type="ECO:0000256" key="1">
    <source>
        <dbReference type="ARBA" id="ARBA00004141"/>
    </source>
</evidence>
<dbReference type="PANTHER" id="PTHR11537">
    <property type="entry name" value="VOLTAGE-GATED POTASSIUM CHANNEL"/>
    <property type="match status" value="1"/>
</dbReference>
<feature type="transmembrane region" description="Helical" evidence="12">
    <location>
        <begin position="250"/>
        <end position="271"/>
    </location>
</feature>
<dbReference type="Gene3D" id="1.20.120.350">
    <property type="entry name" value="Voltage-gated potassium channels. Chain C"/>
    <property type="match status" value="1"/>
</dbReference>
<evidence type="ECO:0000256" key="10">
    <source>
        <dbReference type="ARBA" id="ARBA00023136"/>
    </source>
</evidence>
<keyword evidence="9" id="KW-0406">Ion transport</keyword>
<dbReference type="GO" id="GO:0034702">
    <property type="term" value="C:monoatomic ion channel complex"/>
    <property type="evidence" value="ECO:0007669"/>
    <property type="project" value="UniProtKB-KW"/>
</dbReference>
<keyword evidence="8 12" id="KW-1133">Transmembrane helix</keyword>
<dbReference type="Pfam" id="PF00520">
    <property type="entry name" value="Ion_trans"/>
    <property type="match status" value="1"/>
</dbReference>
<protein>
    <recommendedName>
        <fullName evidence="13">Ion transport domain-containing protein</fullName>
    </recommendedName>
</protein>
<dbReference type="PANTHER" id="PTHR11537:SF252">
    <property type="entry name" value="POTASSIUM VOLTAGE-GATED CHANNEL PROTEIN SHAW"/>
    <property type="match status" value="1"/>
</dbReference>
<dbReference type="InterPro" id="IPR027359">
    <property type="entry name" value="Volt_channel_dom_sf"/>
</dbReference>
<organism evidence="14 15">
    <name type="scientific">Cichlidogyrus casuarinus</name>
    <dbReference type="NCBI Taxonomy" id="1844966"/>
    <lineage>
        <taxon>Eukaryota</taxon>
        <taxon>Metazoa</taxon>
        <taxon>Spiralia</taxon>
        <taxon>Lophotrochozoa</taxon>
        <taxon>Platyhelminthes</taxon>
        <taxon>Monogenea</taxon>
        <taxon>Monopisthocotylea</taxon>
        <taxon>Dactylogyridea</taxon>
        <taxon>Ancyrocephalidae</taxon>
        <taxon>Cichlidogyrus</taxon>
    </lineage>
</organism>
<evidence type="ECO:0000256" key="9">
    <source>
        <dbReference type="ARBA" id="ARBA00023065"/>
    </source>
</evidence>
<evidence type="ECO:0000256" key="4">
    <source>
        <dbReference type="ARBA" id="ARBA00022692"/>
    </source>
</evidence>
<gene>
    <name evidence="14" type="ORF">Ciccas_006665</name>
</gene>
<comment type="subcellular location">
    <subcellularLocation>
        <location evidence="1">Membrane</location>
        <topology evidence="1">Multi-pass membrane protein</topology>
    </subcellularLocation>
</comment>
<keyword evidence="11" id="KW-0407">Ion channel</keyword>
<keyword evidence="6" id="KW-0851">Voltage-gated channel</keyword>
<evidence type="ECO:0000256" key="8">
    <source>
        <dbReference type="ARBA" id="ARBA00022989"/>
    </source>
</evidence>
<keyword evidence="15" id="KW-1185">Reference proteome</keyword>
<dbReference type="GO" id="GO:0005267">
    <property type="term" value="F:potassium channel activity"/>
    <property type="evidence" value="ECO:0007669"/>
    <property type="project" value="UniProtKB-KW"/>
</dbReference>
<feature type="domain" description="Ion transport" evidence="13">
    <location>
        <begin position="94"/>
        <end position="287"/>
    </location>
</feature>
<feature type="transmembrane region" description="Helical" evidence="12">
    <location>
        <begin position="91"/>
        <end position="110"/>
    </location>
</feature>
<comment type="caution">
    <text evidence="14">The sequence shown here is derived from an EMBL/GenBank/DDBJ whole genome shotgun (WGS) entry which is preliminary data.</text>
</comment>
<evidence type="ECO:0000256" key="12">
    <source>
        <dbReference type="SAM" id="Phobius"/>
    </source>
</evidence>
<feature type="transmembrane region" description="Helical" evidence="12">
    <location>
        <begin position="176"/>
        <end position="194"/>
    </location>
</feature>
<proteinExistence type="predicted"/>
<sequence length="350" mass="40567">MTYTAHRNTKETLQLLDKVELDAEDFMHENLYKQFGLEQEYSCNDMTLWQRFRPKIWAMLEVQGSSFSARVSPFISNQYSSFANYTQSSSLLEIFGIVSMIVIIVSILAYCCETIPNFHQPQLKFETNNLTDTPWVYKVAKAEVPNWFMCCEAVCNLWFTLELLIRFTVCVDHAAFLLNPINLIDIMALFSFYIDYIRGAMKLLYRMPDSLIKLLEFFSILRVMRILKLTRHFSGLKILILTFKASAKEFSLLVFFLAVFIVVFAALIYYAERSQVPFTHFDSSDRFVQISWSSESGVLKPQVSTRTPNETRIFGRTCRQKLRPNGPKTRPCSGCHGNYQTFNSFSMGFA</sequence>
<evidence type="ECO:0000313" key="14">
    <source>
        <dbReference type="EMBL" id="KAL3314713.1"/>
    </source>
</evidence>
<evidence type="ECO:0000259" key="13">
    <source>
        <dbReference type="Pfam" id="PF00520"/>
    </source>
</evidence>
<dbReference type="EMBL" id="JBJKFK010000924">
    <property type="protein sequence ID" value="KAL3314713.1"/>
    <property type="molecule type" value="Genomic_DNA"/>
</dbReference>
<keyword evidence="5" id="KW-0631">Potassium channel</keyword>
<dbReference type="InterPro" id="IPR028325">
    <property type="entry name" value="VG_K_chnl"/>
</dbReference>
<keyword evidence="10 12" id="KW-0472">Membrane</keyword>
<dbReference type="AlphaFoldDB" id="A0ABD2Q5P9"/>
<dbReference type="InterPro" id="IPR005821">
    <property type="entry name" value="Ion_trans_dom"/>
</dbReference>
<evidence type="ECO:0000256" key="3">
    <source>
        <dbReference type="ARBA" id="ARBA00022538"/>
    </source>
</evidence>
<dbReference type="Proteomes" id="UP001626550">
    <property type="component" value="Unassembled WGS sequence"/>
</dbReference>
<evidence type="ECO:0000313" key="15">
    <source>
        <dbReference type="Proteomes" id="UP001626550"/>
    </source>
</evidence>
<name>A0ABD2Q5P9_9PLAT</name>
<evidence type="ECO:0000256" key="7">
    <source>
        <dbReference type="ARBA" id="ARBA00022958"/>
    </source>
</evidence>
<reference evidence="14 15" key="1">
    <citation type="submission" date="2024-11" db="EMBL/GenBank/DDBJ databases">
        <title>Adaptive evolution of stress response genes in parasites aligns with host niche diversity.</title>
        <authorList>
            <person name="Hahn C."/>
            <person name="Resl P."/>
        </authorList>
    </citation>
    <scope>NUCLEOTIDE SEQUENCE [LARGE SCALE GENOMIC DNA]</scope>
    <source>
        <strain evidence="14">EGGRZ-B1_66</strain>
        <tissue evidence="14">Body</tissue>
    </source>
</reference>
<keyword evidence="7" id="KW-0630">Potassium</keyword>
<accession>A0ABD2Q5P9</accession>
<keyword evidence="2" id="KW-0813">Transport</keyword>
<keyword evidence="4 12" id="KW-0812">Transmembrane</keyword>
<keyword evidence="3" id="KW-0633">Potassium transport</keyword>